<organism evidence="2 3">
    <name type="scientific">Catenovulum sediminis</name>
    <dbReference type="NCBI Taxonomy" id="1740262"/>
    <lineage>
        <taxon>Bacteria</taxon>
        <taxon>Pseudomonadati</taxon>
        <taxon>Pseudomonadota</taxon>
        <taxon>Gammaproteobacteria</taxon>
        <taxon>Alteromonadales</taxon>
        <taxon>Alteromonadaceae</taxon>
        <taxon>Catenovulum</taxon>
    </lineage>
</organism>
<accession>A0ABV1RCF8</accession>
<proteinExistence type="predicted"/>
<dbReference type="Pfam" id="PF07238">
    <property type="entry name" value="PilZ"/>
    <property type="match status" value="1"/>
</dbReference>
<dbReference type="InterPro" id="IPR009875">
    <property type="entry name" value="PilZ_domain"/>
</dbReference>
<evidence type="ECO:0000313" key="2">
    <source>
        <dbReference type="EMBL" id="MER2490593.1"/>
    </source>
</evidence>
<dbReference type="RefSeq" id="WP_350400378.1">
    <property type="nucleotide sequence ID" value="NZ_JBELOE010000060.1"/>
</dbReference>
<keyword evidence="3" id="KW-1185">Reference proteome</keyword>
<reference evidence="2 3" key="1">
    <citation type="submission" date="2024-06" db="EMBL/GenBank/DDBJ databases">
        <authorList>
            <person name="Chen R.Y."/>
        </authorList>
    </citation>
    <scope>NUCLEOTIDE SEQUENCE [LARGE SCALE GENOMIC DNA]</scope>
    <source>
        <strain evidence="2 3">D2</strain>
    </source>
</reference>
<evidence type="ECO:0000313" key="3">
    <source>
        <dbReference type="Proteomes" id="UP001467690"/>
    </source>
</evidence>
<sequence length="805" mass="93102">MQKNNIKIDKKTQNIIDTLVRVYKKPSFSAEFDHLTASLNTQKKFFIKQELARLFKPFERTIDMSRESKYKVSEFSWNGKRFFLDDIGRRIFLLELDKFGEQYTAGVFEAVNNAEIYARFEKQFLYEQKIKEFEVQITELGRTTKRLEERLYCAKPIKIIRQAGEPIDAVTSNISRSGCLLRVKPYAILQQNEIFEIDFSALTSQFAFDKQPKACYQVKFLSPTPDKDGAQRVGVQLIDKNYEWTQFLDKYVLENRSSFKVDITNAKDLAETRLLEDHLLETSNWLMVFANADENKLKQLKYVLTNPANKNQHDFFVDGQNINRLNGVLLRLWPQLTEKSTPIVVVRFEQKGEIHFLAATLKQLIDNDLLKAFCLFANKKGLLQLFMLRKQSIDQRQLDEIKFNWFKSAKEADQALQPLTEINQIISLYPLDQQTSAFELFGEHTLKPDDLKKLSAFRCPSIKNHVIGHFDIRPKCARQEMRYFYSTAVTLTIPENKQAINGNLIDLSVSGLSVQLPAQLPAIADTLEVAKVLAVTIPKFDQFGERNAIHNAFYKIVGINRRSKTLHFQVYNSDQSDLIRHFMRQLIQNNRAKLNINDQYDKFVILQKALCVAFITNYPSIAFGISKSPKKIFEVSRLLTSDFNSVELASLQKLQSPIQNQHISVFQLIYDDKRNPPYLRSISRFVRNKGSCDDEVAFQLIPNRVDIAKQARAGANPRLQNQFIRKALQTDTLKVFNLKIQPVAHNSTQAIEEQLAYVSRYNRHQAENIKSFASKLTGILEVLDNQAFWQTLGSYDINQKDKAKN</sequence>
<protein>
    <submittedName>
        <fullName evidence="2">PilZ domain-containing protein</fullName>
    </submittedName>
</protein>
<dbReference type="EMBL" id="JBELOE010000060">
    <property type="protein sequence ID" value="MER2490593.1"/>
    <property type="molecule type" value="Genomic_DNA"/>
</dbReference>
<dbReference type="Proteomes" id="UP001467690">
    <property type="component" value="Unassembled WGS sequence"/>
</dbReference>
<gene>
    <name evidence="2" type="ORF">ABS311_01670</name>
</gene>
<evidence type="ECO:0000259" key="1">
    <source>
        <dbReference type="Pfam" id="PF07238"/>
    </source>
</evidence>
<comment type="caution">
    <text evidence="2">The sequence shown here is derived from an EMBL/GenBank/DDBJ whole genome shotgun (WGS) entry which is preliminary data.</text>
</comment>
<feature type="domain" description="PilZ" evidence="1">
    <location>
        <begin position="478"/>
        <end position="583"/>
    </location>
</feature>
<name>A0ABV1RCF8_9ALTE</name>